<keyword evidence="2" id="KW-1185">Reference proteome</keyword>
<evidence type="ECO:0000313" key="1">
    <source>
        <dbReference type="EMBL" id="GFY07208.1"/>
    </source>
</evidence>
<sequence>MKKIRKTTARLDCSTASSEEFVAVDDDKIVAFFSKRLTPPLYKATRGLFQISYLGQVTRITPELPPSSLELPHHANGWTLSFDIFKENQPLYTVGLQWNKDPNTGSAHYESITMTTNKSRPNA</sequence>
<gene>
    <name evidence="1" type="ORF">TNCV_277551</name>
</gene>
<dbReference type="Proteomes" id="UP000887159">
    <property type="component" value="Unassembled WGS sequence"/>
</dbReference>
<evidence type="ECO:0000313" key="2">
    <source>
        <dbReference type="Proteomes" id="UP000887159"/>
    </source>
</evidence>
<reference evidence="1" key="1">
    <citation type="submission" date="2020-08" db="EMBL/GenBank/DDBJ databases">
        <title>Multicomponent nature underlies the extraordinary mechanical properties of spider dragline silk.</title>
        <authorList>
            <person name="Kono N."/>
            <person name="Nakamura H."/>
            <person name="Mori M."/>
            <person name="Yoshida Y."/>
            <person name="Ohtoshi R."/>
            <person name="Malay A.D."/>
            <person name="Moran D.A.P."/>
            <person name="Tomita M."/>
            <person name="Numata K."/>
            <person name="Arakawa K."/>
        </authorList>
    </citation>
    <scope>NUCLEOTIDE SEQUENCE</scope>
</reference>
<dbReference type="EMBL" id="BMAU01021268">
    <property type="protein sequence ID" value="GFY07208.1"/>
    <property type="molecule type" value="Genomic_DNA"/>
</dbReference>
<name>A0A8X6VGQ5_TRICX</name>
<proteinExistence type="predicted"/>
<organism evidence="1 2">
    <name type="scientific">Trichonephila clavipes</name>
    <name type="common">Golden silk orbweaver</name>
    <name type="synonym">Nephila clavipes</name>
    <dbReference type="NCBI Taxonomy" id="2585209"/>
    <lineage>
        <taxon>Eukaryota</taxon>
        <taxon>Metazoa</taxon>
        <taxon>Ecdysozoa</taxon>
        <taxon>Arthropoda</taxon>
        <taxon>Chelicerata</taxon>
        <taxon>Arachnida</taxon>
        <taxon>Araneae</taxon>
        <taxon>Araneomorphae</taxon>
        <taxon>Entelegynae</taxon>
        <taxon>Araneoidea</taxon>
        <taxon>Nephilidae</taxon>
        <taxon>Trichonephila</taxon>
    </lineage>
</organism>
<comment type="caution">
    <text evidence="1">The sequence shown here is derived from an EMBL/GenBank/DDBJ whole genome shotgun (WGS) entry which is preliminary data.</text>
</comment>
<dbReference type="AlphaFoldDB" id="A0A8X6VGQ5"/>
<accession>A0A8X6VGQ5</accession>
<protein>
    <submittedName>
        <fullName evidence="1">Uncharacterized protein</fullName>
    </submittedName>
</protein>